<proteinExistence type="predicted"/>
<accession>A0A238LGD1</accession>
<protein>
    <submittedName>
        <fullName evidence="1">Uncharacterized protein</fullName>
    </submittedName>
</protein>
<keyword evidence="2" id="KW-1185">Reference proteome</keyword>
<dbReference type="EMBL" id="FXZK01000004">
    <property type="protein sequence ID" value="SMY08465.1"/>
    <property type="molecule type" value="Genomic_DNA"/>
</dbReference>
<evidence type="ECO:0000313" key="2">
    <source>
        <dbReference type="Proteomes" id="UP000201613"/>
    </source>
</evidence>
<dbReference type="RefSeq" id="WP_093992628.1">
    <property type="nucleotide sequence ID" value="NZ_FXZK01000004.1"/>
</dbReference>
<reference evidence="1 2" key="1">
    <citation type="submission" date="2017-05" db="EMBL/GenBank/DDBJ databases">
        <authorList>
            <person name="Song R."/>
            <person name="Chenine A.L."/>
            <person name="Ruprecht R.M."/>
        </authorList>
    </citation>
    <scope>NUCLEOTIDE SEQUENCE [LARGE SCALE GENOMIC DNA]</scope>
    <source>
        <strain evidence="1 2">CECT 8899</strain>
    </source>
</reference>
<dbReference type="Proteomes" id="UP000201613">
    <property type="component" value="Unassembled WGS sequence"/>
</dbReference>
<name>A0A238LGD1_9RHOB</name>
<gene>
    <name evidence="1" type="ORF">LOM8899_02617</name>
</gene>
<sequence length="90" mass="9827">MDTFEFKTSTSEYLKIGDIAGESQRAPETSDYLLIDDIPGESQYDVDAVWGTNGVALDVDAMHVDPVIPGYETDALTMPRVLGFEDPLLG</sequence>
<dbReference type="OrthoDB" id="3972913at2"/>
<dbReference type="AlphaFoldDB" id="A0A238LGD1"/>
<organism evidence="1 2">
    <name type="scientific">Flavimaricola marinus</name>
    <dbReference type="NCBI Taxonomy" id="1819565"/>
    <lineage>
        <taxon>Bacteria</taxon>
        <taxon>Pseudomonadati</taxon>
        <taxon>Pseudomonadota</taxon>
        <taxon>Alphaproteobacteria</taxon>
        <taxon>Rhodobacterales</taxon>
        <taxon>Paracoccaceae</taxon>
        <taxon>Flavimaricola</taxon>
    </lineage>
</organism>
<evidence type="ECO:0000313" key="1">
    <source>
        <dbReference type="EMBL" id="SMY08465.1"/>
    </source>
</evidence>